<feature type="chain" id="PRO_5038324888" evidence="1">
    <location>
        <begin position="22"/>
        <end position="274"/>
    </location>
</feature>
<dbReference type="SUPFAM" id="SSF50346">
    <property type="entry name" value="PRC-barrel domain"/>
    <property type="match status" value="2"/>
</dbReference>
<feature type="signal peptide" evidence="1">
    <location>
        <begin position="1"/>
        <end position="21"/>
    </location>
</feature>
<dbReference type="PANTHER" id="PTHR36505">
    <property type="entry name" value="BLR1072 PROTEIN"/>
    <property type="match status" value="1"/>
</dbReference>
<keyword evidence="1" id="KW-0732">Signal</keyword>
<comment type="caution">
    <text evidence="3">The sequence shown here is derived from an EMBL/GenBank/DDBJ whole genome shotgun (WGS) entry which is preliminary data.</text>
</comment>
<gene>
    <name evidence="3" type="ORF">JJB09_21295</name>
    <name evidence="4" type="ORF">JJB09_26115</name>
</gene>
<reference evidence="3" key="1">
    <citation type="submission" date="2021-01" db="EMBL/GenBank/DDBJ databases">
        <title>Rhizobium sp. strain KVB221 16S ribosomal RNA gene Genome sequencing and assembly.</title>
        <authorList>
            <person name="Kang M."/>
        </authorList>
    </citation>
    <scope>NUCLEOTIDE SEQUENCE</scope>
    <source>
        <strain evidence="3">KVB221</strain>
    </source>
</reference>
<evidence type="ECO:0000313" key="5">
    <source>
        <dbReference type="Proteomes" id="UP000633219"/>
    </source>
</evidence>
<dbReference type="InterPro" id="IPR011033">
    <property type="entry name" value="PRC_barrel-like_sf"/>
</dbReference>
<organism evidence="3 5">
    <name type="scientific">Rhizobium setariae</name>
    <dbReference type="NCBI Taxonomy" id="2801340"/>
    <lineage>
        <taxon>Bacteria</taxon>
        <taxon>Pseudomonadati</taxon>
        <taxon>Pseudomonadota</taxon>
        <taxon>Alphaproteobacteria</taxon>
        <taxon>Hyphomicrobiales</taxon>
        <taxon>Rhizobiaceae</taxon>
        <taxon>Rhizobium/Agrobacterium group</taxon>
        <taxon>Rhizobium</taxon>
    </lineage>
</organism>
<accession>A0A936YTD3</accession>
<dbReference type="PANTHER" id="PTHR36505:SF1">
    <property type="entry name" value="BLR1072 PROTEIN"/>
    <property type="match status" value="1"/>
</dbReference>
<proteinExistence type="predicted"/>
<dbReference type="Proteomes" id="UP000633219">
    <property type="component" value="Unassembled WGS sequence"/>
</dbReference>
<evidence type="ECO:0000256" key="1">
    <source>
        <dbReference type="SAM" id="SignalP"/>
    </source>
</evidence>
<sequence length="274" mass="29320">MKKLIATTAISILLAGGAAYGASVAPLTTYQYSATDIRASQLIGQTVYAAETPVDLNMPLNDPDKNWANIGEINDVVLGSDQSIRAAVIGVGGFLGMGEKDVAVSIRDVKFIKDGDSPESYFLVVNATKDALDNAPAYVLPTDPNTTAATIPDSGVQATIDENRTKLIRPDVMREGYQTAQMTEVTADKLTGARVYGAKDEDVGEINRLVMADNGQVQLVVLDIGGFLGIGEHEIAVTPDELTIVRNKEGDDFRVYIDANKDALKAQPDYKPIQ</sequence>
<dbReference type="AlphaFoldDB" id="A0A936YTD3"/>
<dbReference type="EMBL" id="JAEQNC010000014">
    <property type="protein sequence ID" value="MBL0374552.1"/>
    <property type="molecule type" value="Genomic_DNA"/>
</dbReference>
<dbReference type="Gene3D" id="2.30.30.240">
    <property type="entry name" value="PRC-barrel domain"/>
    <property type="match status" value="2"/>
</dbReference>
<dbReference type="InterPro" id="IPR027275">
    <property type="entry name" value="PRC-brl_dom"/>
</dbReference>
<feature type="domain" description="PRC-barrel" evidence="2">
    <location>
        <begin position="37"/>
        <end position="114"/>
    </location>
</feature>
<feature type="domain" description="PRC-barrel" evidence="2">
    <location>
        <begin position="182"/>
        <end position="263"/>
    </location>
</feature>
<dbReference type="EMBL" id="JAEQNC010000026">
    <property type="protein sequence ID" value="MBL0375487.1"/>
    <property type="molecule type" value="Genomic_DNA"/>
</dbReference>
<evidence type="ECO:0000259" key="2">
    <source>
        <dbReference type="Pfam" id="PF05239"/>
    </source>
</evidence>
<name>A0A936YTD3_9HYPH</name>
<evidence type="ECO:0000313" key="4">
    <source>
        <dbReference type="EMBL" id="MBL0375487.1"/>
    </source>
</evidence>
<dbReference type="RefSeq" id="WP_201663103.1">
    <property type="nucleotide sequence ID" value="NZ_JAEQNC010000014.1"/>
</dbReference>
<keyword evidence="5" id="KW-1185">Reference proteome</keyword>
<dbReference type="Pfam" id="PF05239">
    <property type="entry name" value="PRC"/>
    <property type="match status" value="2"/>
</dbReference>
<evidence type="ECO:0000313" key="3">
    <source>
        <dbReference type="EMBL" id="MBL0374552.1"/>
    </source>
</evidence>
<protein>
    <submittedName>
        <fullName evidence="3">PRC-barrel domain-containing protein</fullName>
    </submittedName>
</protein>